<keyword evidence="4 10" id="KW-1134">Transmembrane beta strand</keyword>
<evidence type="ECO:0000313" key="16">
    <source>
        <dbReference type="Proteomes" id="UP000776651"/>
    </source>
</evidence>
<keyword evidence="5 10" id="KW-0812">Transmembrane</keyword>
<dbReference type="InterPro" id="IPR036942">
    <property type="entry name" value="Beta-barrel_TonB_sf"/>
</dbReference>
<keyword evidence="12" id="KW-0732">Signal</keyword>
<comment type="caution">
    <text evidence="15">The sequence shown here is derived from an EMBL/GenBank/DDBJ whole genome shotgun (WGS) entry which is preliminary data.</text>
</comment>
<evidence type="ECO:0000313" key="15">
    <source>
        <dbReference type="EMBL" id="MBX7489717.1"/>
    </source>
</evidence>
<comment type="subcellular location">
    <subcellularLocation>
        <location evidence="1 10">Cell outer membrane</location>
        <topology evidence="1 10">Multi-pass membrane protein</topology>
    </subcellularLocation>
</comment>
<feature type="domain" description="TonB-dependent receptor plug" evidence="14">
    <location>
        <begin position="70"/>
        <end position="172"/>
    </location>
</feature>
<accession>A0ABS7JK07</accession>
<comment type="similarity">
    <text evidence="2 10 11">Belongs to the TonB-dependent receptor family.</text>
</comment>
<dbReference type="InterPro" id="IPR037066">
    <property type="entry name" value="Plug_dom_sf"/>
</dbReference>
<keyword evidence="9 10" id="KW-0998">Cell outer membrane</keyword>
<dbReference type="NCBIfam" id="TIGR01783">
    <property type="entry name" value="TonB-siderophor"/>
    <property type="match status" value="1"/>
</dbReference>
<keyword evidence="8 15" id="KW-0675">Receptor</keyword>
<dbReference type="Gene3D" id="2.40.170.20">
    <property type="entry name" value="TonB-dependent receptor, beta-barrel domain"/>
    <property type="match status" value="1"/>
</dbReference>
<evidence type="ECO:0000256" key="9">
    <source>
        <dbReference type="ARBA" id="ARBA00023237"/>
    </source>
</evidence>
<evidence type="ECO:0000256" key="6">
    <source>
        <dbReference type="ARBA" id="ARBA00023077"/>
    </source>
</evidence>
<proteinExistence type="inferred from homology"/>
<name>A0ABS7JK07_9SPHN</name>
<dbReference type="PANTHER" id="PTHR32552">
    <property type="entry name" value="FERRICHROME IRON RECEPTOR-RELATED"/>
    <property type="match status" value="1"/>
</dbReference>
<dbReference type="Proteomes" id="UP000776651">
    <property type="component" value="Unassembled WGS sequence"/>
</dbReference>
<dbReference type="Pfam" id="PF00593">
    <property type="entry name" value="TonB_dep_Rec_b-barrel"/>
    <property type="match status" value="1"/>
</dbReference>
<feature type="chain" id="PRO_5046744858" evidence="12">
    <location>
        <begin position="35"/>
        <end position="730"/>
    </location>
</feature>
<dbReference type="Gene3D" id="2.170.130.10">
    <property type="entry name" value="TonB-dependent receptor, plug domain"/>
    <property type="match status" value="1"/>
</dbReference>
<dbReference type="InterPro" id="IPR012910">
    <property type="entry name" value="Plug_dom"/>
</dbReference>
<keyword evidence="6 11" id="KW-0798">TonB box</keyword>
<sequence>MPLLSWNTMIIQPSTAAYAIASLCLIAPTANVHAQNISMPEEDTASAPDGSSAIVVSGVRQAYRGNFAVTEIPQSIDLIDSETLEENNLVRLNDALDLNASVARQNTLGGLWDSFAIRGFAGDENIPTGYLVNGFNGGRGFGGERDTAGIERIEVLKGPAAALLGRGEPGGTVNLVTKQAQIGDTFGTGSAQFGSFDRLRSEADINIAVTSALSARLIGYIEDGDTFRDTVNEYRWGFLPSIGLAIGPDTRVTYDLEKTRVEVPFDRGIVVLNGDFETVPRNRYLGEPGDGDHIARAEGHSLRVQHDFNDRWSVLLGGSIRDTLLTGLSSDPDLSGSRQKLFRDGRSLARERRSRLYDSQQTVVRGEVSGEFATGPLRHRVLFGADHDEFDNYQQFGRRRPPALSTHPTDAESYVIDIFDPVYGRFDPPSPLPNNDRLDRQTSTGIFVQDQIELTDSLQVRLGARYDDFTLRTENHLTGVNSERKDGRISPQFGLVYELAPTITLFAAYSEGFRANIGTDVTGRIFDPESSRSIEAGAKLTLLNGALTGTFSIYQLDKNNVLASDINNPGFSVAIGEARSRGVELDVEGHMPGDLDVLLSYAYVDAESRSSVLDPNFSFVIVPGDPLLNIPDHTLNAQISKSFAVAGHDAKLGGGIQYVGERLGATGTDFYLPDHALFRIFGEAEIMPNVTLFGTIANLFDANWYANSYSQLWVQPGAPRTATLGFRAGF</sequence>
<dbReference type="InterPro" id="IPR039426">
    <property type="entry name" value="TonB-dep_rcpt-like"/>
</dbReference>
<dbReference type="PANTHER" id="PTHR32552:SF90">
    <property type="entry name" value="METAL-PSEUDOPALINE RECEPTOR CNTO"/>
    <property type="match status" value="1"/>
</dbReference>
<keyword evidence="7 10" id="KW-0472">Membrane</keyword>
<evidence type="ECO:0000256" key="5">
    <source>
        <dbReference type="ARBA" id="ARBA00022692"/>
    </source>
</evidence>
<reference evidence="15 16" key="1">
    <citation type="submission" date="2021-08" db="EMBL/GenBank/DDBJ databases">
        <title>Comparative Genomics Analysis of the Genus Qipengyuania Reveals Extensive Genetic Diversity and Metabolic Versatility, Including the Description of Fifteen Novel Species.</title>
        <authorList>
            <person name="Liu Y."/>
        </authorList>
    </citation>
    <scope>NUCLEOTIDE SEQUENCE [LARGE SCALE GENOMIC DNA]</scope>
    <source>
        <strain evidence="15 16">GH25</strain>
    </source>
</reference>
<evidence type="ECO:0000256" key="4">
    <source>
        <dbReference type="ARBA" id="ARBA00022452"/>
    </source>
</evidence>
<dbReference type="InterPro" id="IPR000531">
    <property type="entry name" value="Beta-barrel_TonB"/>
</dbReference>
<dbReference type="Pfam" id="PF07715">
    <property type="entry name" value="Plug"/>
    <property type="match status" value="1"/>
</dbReference>
<evidence type="ECO:0000256" key="2">
    <source>
        <dbReference type="ARBA" id="ARBA00009810"/>
    </source>
</evidence>
<evidence type="ECO:0000256" key="11">
    <source>
        <dbReference type="RuleBase" id="RU003357"/>
    </source>
</evidence>
<evidence type="ECO:0000256" key="8">
    <source>
        <dbReference type="ARBA" id="ARBA00023170"/>
    </source>
</evidence>
<evidence type="ECO:0000259" key="14">
    <source>
        <dbReference type="Pfam" id="PF07715"/>
    </source>
</evidence>
<evidence type="ECO:0000256" key="1">
    <source>
        <dbReference type="ARBA" id="ARBA00004571"/>
    </source>
</evidence>
<evidence type="ECO:0000256" key="3">
    <source>
        <dbReference type="ARBA" id="ARBA00022448"/>
    </source>
</evidence>
<evidence type="ECO:0000256" key="7">
    <source>
        <dbReference type="ARBA" id="ARBA00023136"/>
    </source>
</evidence>
<evidence type="ECO:0000256" key="10">
    <source>
        <dbReference type="PROSITE-ProRule" id="PRU01360"/>
    </source>
</evidence>
<protein>
    <submittedName>
        <fullName evidence="15">TonB-dependent siderophore receptor</fullName>
    </submittedName>
</protein>
<dbReference type="InterPro" id="IPR010105">
    <property type="entry name" value="TonB_sidphr_rcpt"/>
</dbReference>
<evidence type="ECO:0000259" key="13">
    <source>
        <dbReference type="Pfam" id="PF00593"/>
    </source>
</evidence>
<gene>
    <name evidence="15" type="ORF">K3177_14445</name>
</gene>
<keyword evidence="16" id="KW-1185">Reference proteome</keyword>
<keyword evidence="3 10" id="KW-0813">Transport</keyword>
<evidence type="ECO:0000256" key="12">
    <source>
        <dbReference type="SAM" id="SignalP"/>
    </source>
</evidence>
<dbReference type="EMBL" id="JAIGNQ010000004">
    <property type="protein sequence ID" value="MBX7489717.1"/>
    <property type="molecule type" value="Genomic_DNA"/>
</dbReference>
<dbReference type="CDD" id="cd01347">
    <property type="entry name" value="ligand_gated_channel"/>
    <property type="match status" value="1"/>
</dbReference>
<dbReference type="SUPFAM" id="SSF56935">
    <property type="entry name" value="Porins"/>
    <property type="match status" value="1"/>
</dbReference>
<feature type="domain" description="TonB-dependent receptor-like beta-barrel" evidence="13">
    <location>
        <begin position="244"/>
        <end position="699"/>
    </location>
</feature>
<dbReference type="PROSITE" id="PS52016">
    <property type="entry name" value="TONB_DEPENDENT_REC_3"/>
    <property type="match status" value="1"/>
</dbReference>
<organism evidence="15 16">
    <name type="scientific">Qipengyuania pacifica</name>
    <dbReference type="NCBI Taxonomy" id="2860199"/>
    <lineage>
        <taxon>Bacteria</taxon>
        <taxon>Pseudomonadati</taxon>
        <taxon>Pseudomonadota</taxon>
        <taxon>Alphaproteobacteria</taxon>
        <taxon>Sphingomonadales</taxon>
        <taxon>Erythrobacteraceae</taxon>
        <taxon>Qipengyuania</taxon>
    </lineage>
</organism>
<feature type="signal peptide" evidence="12">
    <location>
        <begin position="1"/>
        <end position="34"/>
    </location>
</feature>